<gene>
    <name evidence="3" type="ORF">CLUP02_16887</name>
</gene>
<feature type="coiled-coil region" evidence="1">
    <location>
        <begin position="431"/>
        <end position="458"/>
    </location>
</feature>
<sequence length="614" mass="70567">MLNDSQLHSGFGWPQQFSQKGKIARNFENVPWLSYQEEFNSPRDAISFFFQFDDDDVRYHGRVRPVLDICQNVDLRDLPSIDSLDGEKRVAWLIEGQLVDGVINLRDCLGSLTARRLAEALSTPVQGHPLFSLEFYLPFRAWRKTKRLLRDERIKISDQESLRSSMNVTNLMPPGGGDEANQVHGIYAGHIACLVSGHDYWQWTAYFSIDTWFDEDEGINDQVTRYDNDMEDESGCDFEPDPCSGGQDDARKPYWNPRVWFLRIFGIRLDQIEDEWECISLHLGNSIERQDREHKMLLREERLSLGLTSTERHGSRVNSLKTLMLESRDILQDLLSVVRETVKIGASFLSTEVNFFLQVDGQAGDTSECYPYLRDIRRIFNELDQLSFRLESYQEKCNSVIQCCEALKNNNPLRIFSPISDERSAVSSHGMLQVQVEMEKLRSELIQLRVKNEQLIAIEPKDVEEVRVLAFSTLLTQAFSQTTALFSAEGVIAFTKNWQSFLISLLVAYGINFSIGTAFLIWIRRARRKLQDACASKSEPLLPVVQPTQNLDAASAITLRSRSEPVTQGISTHIASIRFNEGDITVHNRRRFSDRFWSSYRQPERVDVGIPIIR</sequence>
<keyword evidence="2" id="KW-0812">Transmembrane</keyword>
<evidence type="ECO:0000256" key="1">
    <source>
        <dbReference type="SAM" id="Coils"/>
    </source>
</evidence>
<evidence type="ECO:0000313" key="3">
    <source>
        <dbReference type="EMBL" id="UQC91353.1"/>
    </source>
</evidence>
<proteinExistence type="predicted"/>
<dbReference type="RefSeq" id="XP_049152952.1">
    <property type="nucleotide sequence ID" value="XM_049295805.1"/>
</dbReference>
<dbReference type="EMBL" id="CP019481">
    <property type="protein sequence ID" value="UQC91353.1"/>
    <property type="molecule type" value="Genomic_DNA"/>
</dbReference>
<evidence type="ECO:0000313" key="4">
    <source>
        <dbReference type="Proteomes" id="UP000830671"/>
    </source>
</evidence>
<keyword evidence="2" id="KW-0472">Membrane</keyword>
<protein>
    <submittedName>
        <fullName evidence="3">Uncharacterized protein</fullName>
    </submittedName>
</protein>
<feature type="transmembrane region" description="Helical" evidence="2">
    <location>
        <begin position="501"/>
        <end position="523"/>
    </location>
</feature>
<keyword evidence="1" id="KW-0175">Coiled coil</keyword>
<dbReference type="GeneID" id="73350815"/>
<dbReference type="Proteomes" id="UP000830671">
    <property type="component" value="Chromosome 9"/>
</dbReference>
<keyword evidence="2" id="KW-1133">Transmembrane helix</keyword>
<dbReference type="KEGG" id="clup:CLUP02_16887"/>
<reference evidence="3" key="1">
    <citation type="journal article" date="2021" name="Mol. Plant Microbe Interact.">
        <title>Complete Genome Sequence of the Plant-Pathogenic Fungus Colletotrichum lupini.</title>
        <authorList>
            <person name="Baroncelli R."/>
            <person name="Pensec F."/>
            <person name="Da Lio D."/>
            <person name="Boufleur T."/>
            <person name="Vicente I."/>
            <person name="Sarrocco S."/>
            <person name="Picot A."/>
            <person name="Baraldi E."/>
            <person name="Sukno S."/>
            <person name="Thon M."/>
            <person name="Le Floch G."/>
        </authorList>
    </citation>
    <scope>NUCLEOTIDE SEQUENCE</scope>
    <source>
        <strain evidence="3">IMI 504893</strain>
    </source>
</reference>
<evidence type="ECO:0000256" key="2">
    <source>
        <dbReference type="SAM" id="Phobius"/>
    </source>
</evidence>
<organism evidence="3 4">
    <name type="scientific">Colletotrichum lupini</name>
    <dbReference type="NCBI Taxonomy" id="145971"/>
    <lineage>
        <taxon>Eukaryota</taxon>
        <taxon>Fungi</taxon>
        <taxon>Dikarya</taxon>
        <taxon>Ascomycota</taxon>
        <taxon>Pezizomycotina</taxon>
        <taxon>Sordariomycetes</taxon>
        <taxon>Hypocreomycetidae</taxon>
        <taxon>Glomerellales</taxon>
        <taxon>Glomerellaceae</taxon>
        <taxon>Colletotrichum</taxon>
        <taxon>Colletotrichum acutatum species complex</taxon>
    </lineage>
</organism>
<dbReference type="AlphaFoldDB" id="A0A9Q8T9F1"/>
<name>A0A9Q8T9F1_9PEZI</name>
<accession>A0A9Q8T9F1</accession>
<keyword evidence="4" id="KW-1185">Reference proteome</keyword>